<dbReference type="InterPro" id="IPR002656">
    <property type="entry name" value="Acyl_transf_3_dom"/>
</dbReference>
<dbReference type="GO" id="GO:0005886">
    <property type="term" value="C:plasma membrane"/>
    <property type="evidence" value="ECO:0007669"/>
    <property type="project" value="UniProtKB-SubCell"/>
</dbReference>
<dbReference type="Proteomes" id="UP000297149">
    <property type="component" value="Chromosome"/>
</dbReference>
<evidence type="ECO:0000313" key="10">
    <source>
        <dbReference type="Proteomes" id="UP000297149"/>
    </source>
</evidence>
<keyword evidence="6 7" id="KW-0472">Membrane</keyword>
<sequence length="338" mass="39608">MGHSSRIIYIDILRSLCILLLLTYHSFAIYTGGWIKPDNVPDIPLYGWIGKLSYSFMLPMWVFISGHIWGHQVYTTKKVITLKGLIIKKLKKLIIPTFVFGILYILAFGSILELIKPIGLFLFFCGEGHLWFLPMLFWVFVFSYFLIRIPLPEHILFPIVVIISICSWNLPSLGIGNGIYYLMFFYFGLITAKNNCMSIRLINLVVFLISFILLFIILNPILDNVWHSDRYSRPIFQILIHLIPLPYQFVGIMFFYGLALRFEKYFQDNSIITFIAGYSFGIYIAHQFILFWLYYHTSLSEHIDPMFLPWFALITTTILSVLFVNICFRFKIGRKFLS</sequence>
<dbReference type="GO" id="GO:0009246">
    <property type="term" value="P:enterobacterial common antigen biosynthetic process"/>
    <property type="evidence" value="ECO:0007669"/>
    <property type="project" value="TreeGrafter"/>
</dbReference>
<feature type="transmembrane region" description="Helical" evidence="7">
    <location>
        <begin position="201"/>
        <end position="222"/>
    </location>
</feature>
<evidence type="ECO:0000256" key="3">
    <source>
        <dbReference type="ARBA" id="ARBA00022475"/>
    </source>
</evidence>
<evidence type="ECO:0000256" key="7">
    <source>
        <dbReference type="SAM" id="Phobius"/>
    </source>
</evidence>
<feature type="transmembrane region" description="Helical" evidence="7">
    <location>
        <begin position="271"/>
        <end position="295"/>
    </location>
</feature>
<dbReference type="KEGG" id="ddb:E7747_00965"/>
<protein>
    <recommendedName>
        <fullName evidence="8">Acyltransferase 3 domain-containing protein</fullName>
    </recommendedName>
</protein>
<keyword evidence="3" id="KW-1003">Cell membrane</keyword>
<feature type="transmembrane region" description="Helical" evidence="7">
    <location>
        <begin position="234"/>
        <end position="259"/>
    </location>
</feature>
<dbReference type="Pfam" id="PF01757">
    <property type="entry name" value="Acyl_transf_3"/>
    <property type="match status" value="1"/>
</dbReference>
<evidence type="ECO:0000256" key="5">
    <source>
        <dbReference type="ARBA" id="ARBA00022989"/>
    </source>
</evidence>
<evidence type="ECO:0000256" key="2">
    <source>
        <dbReference type="ARBA" id="ARBA00007400"/>
    </source>
</evidence>
<feature type="transmembrane region" description="Helical" evidence="7">
    <location>
        <begin position="118"/>
        <end position="147"/>
    </location>
</feature>
<dbReference type="AlphaFoldDB" id="A0A4P7W0Q0"/>
<dbReference type="GO" id="GO:0016413">
    <property type="term" value="F:O-acetyltransferase activity"/>
    <property type="evidence" value="ECO:0007669"/>
    <property type="project" value="TreeGrafter"/>
</dbReference>
<keyword evidence="5 7" id="KW-1133">Transmembrane helix</keyword>
<organism evidence="9 10">
    <name type="scientific">Duncaniella dubosii</name>
    <dbReference type="NCBI Taxonomy" id="2518971"/>
    <lineage>
        <taxon>Bacteria</taxon>
        <taxon>Pseudomonadati</taxon>
        <taxon>Bacteroidota</taxon>
        <taxon>Bacteroidia</taxon>
        <taxon>Bacteroidales</taxon>
        <taxon>Muribaculaceae</taxon>
        <taxon>Duncaniella</taxon>
    </lineage>
</organism>
<proteinExistence type="inferred from homology"/>
<dbReference type="RefSeq" id="WP_123613121.1">
    <property type="nucleotide sequence ID" value="NZ_CP039396.1"/>
</dbReference>
<feature type="transmembrane region" description="Helical" evidence="7">
    <location>
        <begin position="52"/>
        <end position="72"/>
    </location>
</feature>
<gene>
    <name evidence="9" type="ORF">E7747_00965</name>
</gene>
<comment type="subcellular location">
    <subcellularLocation>
        <location evidence="1">Cell membrane</location>
        <topology evidence="1">Multi-pass membrane protein</topology>
    </subcellularLocation>
</comment>
<dbReference type="EMBL" id="CP039396">
    <property type="protein sequence ID" value="QCD40995.1"/>
    <property type="molecule type" value="Genomic_DNA"/>
</dbReference>
<name>A0A4P7W0Q0_9BACT</name>
<comment type="similarity">
    <text evidence="2">Belongs to the acyltransferase 3 family.</text>
</comment>
<feature type="domain" description="Acyltransferase 3" evidence="8">
    <location>
        <begin position="8"/>
        <end position="323"/>
    </location>
</feature>
<evidence type="ECO:0000256" key="1">
    <source>
        <dbReference type="ARBA" id="ARBA00004651"/>
    </source>
</evidence>
<evidence type="ECO:0000256" key="6">
    <source>
        <dbReference type="ARBA" id="ARBA00023136"/>
    </source>
</evidence>
<feature type="transmembrane region" description="Helical" evidence="7">
    <location>
        <begin position="154"/>
        <end position="172"/>
    </location>
</feature>
<dbReference type="PANTHER" id="PTHR40074:SF2">
    <property type="entry name" value="O-ACETYLTRANSFERASE WECH"/>
    <property type="match status" value="1"/>
</dbReference>
<accession>A0A4P7W0Q0</accession>
<keyword evidence="4 7" id="KW-0812">Transmembrane</keyword>
<evidence type="ECO:0000259" key="8">
    <source>
        <dbReference type="Pfam" id="PF01757"/>
    </source>
</evidence>
<feature type="transmembrane region" description="Helical" evidence="7">
    <location>
        <begin position="93"/>
        <end position="112"/>
    </location>
</feature>
<feature type="transmembrane region" description="Helical" evidence="7">
    <location>
        <begin position="307"/>
        <end position="328"/>
    </location>
</feature>
<dbReference type="PANTHER" id="PTHR40074">
    <property type="entry name" value="O-ACETYLTRANSFERASE WECH"/>
    <property type="match status" value="1"/>
</dbReference>
<keyword evidence="10" id="KW-1185">Reference proteome</keyword>
<evidence type="ECO:0000313" key="9">
    <source>
        <dbReference type="EMBL" id="QCD40995.1"/>
    </source>
</evidence>
<feature type="transmembrane region" description="Helical" evidence="7">
    <location>
        <begin position="178"/>
        <end position="194"/>
    </location>
</feature>
<feature type="transmembrane region" description="Helical" evidence="7">
    <location>
        <begin position="12"/>
        <end position="32"/>
    </location>
</feature>
<reference evidence="10" key="1">
    <citation type="submission" date="2019-02" db="EMBL/GenBank/DDBJ databases">
        <title>Isolation and identification of novel species under the genus Muribaculum.</title>
        <authorList>
            <person name="Miyake S."/>
            <person name="Ding Y."/>
            <person name="Low A."/>
            <person name="Soh M."/>
            <person name="Seedorf H."/>
        </authorList>
    </citation>
    <scope>NUCLEOTIDE SEQUENCE [LARGE SCALE GENOMIC DNA]</scope>
    <source>
        <strain evidence="10">H5</strain>
    </source>
</reference>
<evidence type="ECO:0000256" key="4">
    <source>
        <dbReference type="ARBA" id="ARBA00022692"/>
    </source>
</evidence>